<keyword evidence="3" id="KW-1185">Reference proteome</keyword>
<evidence type="ECO:0000313" key="2">
    <source>
        <dbReference type="EMBL" id="TFY51096.1"/>
    </source>
</evidence>
<dbReference type="Proteomes" id="UP000298327">
    <property type="component" value="Unassembled WGS sequence"/>
</dbReference>
<name>A0A4Y9XLY6_9AGAM</name>
<comment type="caution">
    <text evidence="2">The sequence shown here is derived from an EMBL/GenBank/DDBJ whole genome shotgun (WGS) entry which is preliminary data.</text>
</comment>
<organism evidence="2 3">
    <name type="scientific">Dentipellis fragilis</name>
    <dbReference type="NCBI Taxonomy" id="205917"/>
    <lineage>
        <taxon>Eukaryota</taxon>
        <taxon>Fungi</taxon>
        <taxon>Dikarya</taxon>
        <taxon>Basidiomycota</taxon>
        <taxon>Agaricomycotina</taxon>
        <taxon>Agaricomycetes</taxon>
        <taxon>Russulales</taxon>
        <taxon>Hericiaceae</taxon>
        <taxon>Dentipellis</taxon>
    </lineage>
</organism>
<accession>A0A4Y9XLY6</accession>
<dbReference type="AlphaFoldDB" id="A0A4Y9XLY6"/>
<feature type="non-terminal residue" evidence="2">
    <location>
        <position position="484"/>
    </location>
</feature>
<dbReference type="SUPFAM" id="SSF57903">
    <property type="entry name" value="FYVE/PHD zinc finger"/>
    <property type="match status" value="1"/>
</dbReference>
<dbReference type="InterPro" id="IPR013083">
    <property type="entry name" value="Znf_RING/FYVE/PHD"/>
</dbReference>
<proteinExistence type="predicted"/>
<reference evidence="2 3" key="1">
    <citation type="submission" date="2019-02" db="EMBL/GenBank/DDBJ databases">
        <title>Genome sequencing of the rare red list fungi Dentipellis fragilis.</title>
        <authorList>
            <person name="Buettner E."/>
            <person name="Kellner H."/>
        </authorList>
    </citation>
    <scope>NUCLEOTIDE SEQUENCE [LARGE SCALE GENOMIC DNA]</scope>
    <source>
        <strain evidence="2 3">DSM 105465</strain>
    </source>
</reference>
<gene>
    <name evidence="2" type="ORF">EVG20_g11167</name>
</gene>
<dbReference type="Gene3D" id="3.30.40.10">
    <property type="entry name" value="Zinc/RING finger domain, C3HC4 (zinc finger)"/>
    <property type="match status" value="1"/>
</dbReference>
<dbReference type="InterPro" id="IPR011011">
    <property type="entry name" value="Znf_FYVE_PHD"/>
</dbReference>
<feature type="region of interest" description="Disordered" evidence="1">
    <location>
        <begin position="457"/>
        <end position="484"/>
    </location>
</feature>
<evidence type="ECO:0000313" key="3">
    <source>
        <dbReference type="Proteomes" id="UP000298327"/>
    </source>
</evidence>
<protein>
    <submittedName>
        <fullName evidence="2">Uncharacterized protein</fullName>
    </submittedName>
</protein>
<sequence length="484" mass="54479">MTRTIASAPKATSSSAPHKRLLDLLSSPTSSAKRHHNVPEERCVPVSRRLVTGLPWTETGERPPVPDFCFICLNGGKVLVECDSCSATYCTACIDFNLTAKEFKSIYYFCHSCHELEEQKARSKPKPYIGIYQQAYDEEGRLVRGPPFRRRVFLCIIGLPSGVPTRHIVATPLAIIHLHLSSCVTTSTDFCSSIVNPYFQSKQLAGLLSIHDVEFNLSAKDGLQVYSAAILQVADTLKKLGPTIEGRCALIMISTHSDEERGDLFLENNGAYTHKDFFSTILPPAFADALKGFDATFLFFVCGAFVSVPQSLIDLRGMIAIYQLANVITFTSRLLQPDLVKPFLLHLLLQRFVHGYDLSQAIERILSQSPHDFQRHTGVIHLGYNENLGKNTSASSVFTTHYMWHSHTIMPWGIQIPLQCPKCMCIRQWDFPRRIPDVKEKVVVKCKGWIWEDEDGEHEVTKKKKKKKKAHRKAKTVASEDQET</sequence>
<dbReference type="STRING" id="205917.A0A4Y9XLY6"/>
<evidence type="ECO:0000256" key="1">
    <source>
        <dbReference type="SAM" id="MobiDB-lite"/>
    </source>
</evidence>
<feature type="compositionally biased region" description="Basic residues" evidence="1">
    <location>
        <begin position="461"/>
        <end position="475"/>
    </location>
</feature>
<dbReference type="EMBL" id="SEOQ01001612">
    <property type="protein sequence ID" value="TFY51096.1"/>
    <property type="molecule type" value="Genomic_DNA"/>
</dbReference>
<dbReference type="OrthoDB" id="2693558at2759"/>